<reference evidence="1 2" key="1">
    <citation type="submission" date="2021-01" db="EMBL/GenBank/DDBJ databases">
        <title>Genomic Encyclopedia of Type Strains, Phase IV (KMG-IV): sequencing the most valuable type-strain genomes for metagenomic binning, comparative biology and taxonomic classification.</title>
        <authorList>
            <person name="Goeker M."/>
        </authorList>
    </citation>
    <scope>NUCLEOTIDE SEQUENCE [LARGE SCALE GENOMIC DNA]</scope>
    <source>
        <strain evidence="1 2">DSM 105482</strain>
    </source>
</reference>
<evidence type="ECO:0000313" key="1">
    <source>
        <dbReference type="EMBL" id="MBM7693199.1"/>
    </source>
</evidence>
<dbReference type="PANTHER" id="PTHR40051">
    <property type="entry name" value="IG HYPOTHETICAL 15966"/>
    <property type="match status" value="1"/>
</dbReference>
<protein>
    <recommendedName>
        <fullName evidence="3">YolD-like family protein</fullName>
    </recommendedName>
</protein>
<comment type="caution">
    <text evidence="1">The sequence shown here is derived from an EMBL/GenBank/DDBJ whole genome shotgun (WGS) entry which is preliminary data.</text>
</comment>
<evidence type="ECO:0000313" key="2">
    <source>
        <dbReference type="Proteomes" id="UP000823486"/>
    </source>
</evidence>
<dbReference type="Proteomes" id="UP000823486">
    <property type="component" value="Unassembled WGS sequence"/>
</dbReference>
<sequence length="111" mass="13390">MIRDRGRIKWTSMMLPEHVKLLRDWAHEDTYEHQIEPDEQQMEHMNGIIGEAMEQGKDVTITYYANHRHNLLIGSIHYYNDWEKKLHVVDRFSDPHYLRLAEIVDVQFADE</sequence>
<evidence type="ECO:0008006" key="3">
    <source>
        <dbReference type="Google" id="ProtNLM"/>
    </source>
</evidence>
<dbReference type="RefSeq" id="WP_204543909.1">
    <property type="nucleotide sequence ID" value="NZ_JAFBFI010000011.1"/>
</dbReference>
<accession>A0ABS2QKG9</accession>
<dbReference type="EMBL" id="JAFBFI010000011">
    <property type="protein sequence ID" value="MBM7693199.1"/>
    <property type="molecule type" value="Genomic_DNA"/>
</dbReference>
<dbReference type="PANTHER" id="PTHR40051:SF1">
    <property type="entry name" value="YOLD-LIKE FAMILY PROTEIN"/>
    <property type="match status" value="1"/>
</dbReference>
<proteinExistence type="predicted"/>
<dbReference type="InterPro" id="IPR014962">
    <property type="entry name" value="YolD"/>
</dbReference>
<organism evidence="1 2">
    <name type="scientific">Peribacillus deserti</name>
    <dbReference type="NCBI Taxonomy" id="673318"/>
    <lineage>
        <taxon>Bacteria</taxon>
        <taxon>Bacillati</taxon>
        <taxon>Bacillota</taxon>
        <taxon>Bacilli</taxon>
        <taxon>Bacillales</taxon>
        <taxon>Bacillaceae</taxon>
        <taxon>Peribacillus</taxon>
    </lineage>
</organism>
<dbReference type="Pfam" id="PF08863">
    <property type="entry name" value="YolD"/>
    <property type="match status" value="1"/>
</dbReference>
<gene>
    <name evidence="1" type="ORF">JOC77_002639</name>
</gene>
<keyword evidence="2" id="KW-1185">Reference proteome</keyword>
<name>A0ABS2QKG9_9BACI</name>